<dbReference type="RefSeq" id="WP_189006896.1">
    <property type="nucleotide sequence ID" value="NZ_BMHE01000001.1"/>
</dbReference>
<evidence type="ECO:0000313" key="1">
    <source>
        <dbReference type="EMBL" id="GGI43922.1"/>
    </source>
</evidence>
<organism evidence="1 2">
    <name type="scientific">Paenibacillus marchantiophytorum</name>
    <dbReference type="NCBI Taxonomy" id="1619310"/>
    <lineage>
        <taxon>Bacteria</taxon>
        <taxon>Bacillati</taxon>
        <taxon>Bacillota</taxon>
        <taxon>Bacilli</taxon>
        <taxon>Bacillales</taxon>
        <taxon>Paenibacillaceae</taxon>
        <taxon>Paenibacillus</taxon>
    </lineage>
</organism>
<dbReference type="Proteomes" id="UP000615455">
    <property type="component" value="Unassembled WGS sequence"/>
</dbReference>
<dbReference type="EMBL" id="BMHE01000001">
    <property type="protein sequence ID" value="GGI43922.1"/>
    <property type="molecule type" value="Genomic_DNA"/>
</dbReference>
<name>A0ABQ2BNK1_9BACL</name>
<keyword evidence="2" id="KW-1185">Reference proteome</keyword>
<gene>
    <name evidence="1" type="ORF">GCM10008018_04540</name>
</gene>
<evidence type="ECO:0000313" key="2">
    <source>
        <dbReference type="Proteomes" id="UP000615455"/>
    </source>
</evidence>
<protein>
    <submittedName>
        <fullName evidence="1">Uncharacterized protein</fullName>
    </submittedName>
</protein>
<sequence length="161" mass="18155">MDMHSRRYKLEFKRSLLRLFPLFVLCSFVSPEKTFLDVPGYPLNPNYVAGTVQQVVRGESETVLLVSVPEDLAVPKDLLRHYELSSNTRNVRLSQPVVSPANKGRNVELRFHAGMNQELTDFLGIPAVGEHVQSVAVPDRKGVYQARFLVKDTGDYIVAIK</sequence>
<comment type="caution">
    <text evidence="1">The sequence shown here is derived from an EMBL/GenBank/DDBJ whole genome shotgun (WGS) entry which is preliminary data.</text>
</comment>
<reference evidence="2" key="1">
    <citation type="journal article" date="2019" name="Int. J. Syst. Evol. Microbiol.">
        <title>The Global Catalogue of Microorganisms (GCM) 10K type strain sequencing project: providing services to taxonomists for standard genome sequencing and annotation.</title>
        <authorList>
            <consortium name="The Broad Institute Genomics Platform"/>
            <consortium name="The Broad Institute Genome Sequencing Center for Infectious Disease"/>
            <person name="Wu L."/>
            <person name="Ma J."/>
        </authorList>
    </citation>
    <scope>NUCLEOTIDE SEQUENCE [LARGE SCALE GENOMIC DNA]</scope>
    <source>
        <strain evidence="2">CGMCC 1.15043</strain>
    </source>
</reference>
<proteinExistence type="predicted"/>
<accession>A0ABQ2BNK1</accession>